<evidence type="ECO:0000256" key="2">
    <source>
        <dbReference type="SAM" id="SignalP"/>
    </source>
</evidence>
<dbReference type="Proteomes" id="UP000026962">
    <property type="component" value="Chromosome 2"/>
</dbReference>
<reference evidence="4" key="1">
    <citation type="submission" date="2015-04" db="UniProtKB">
        <authorList>
            <consortium name="EnsemblPlants"/>
        </authorList>
    </citation>
    <scope>IDENTIFICATION</scope>
</reference>
<evidence type="ECO:0000256" key="1">
    <source>
        <dbReference type="SAM" id="MobiDB-lite"/>
    </source>
</evidence>
<proteinExistence type="predicted"/>
<feature type="domain" description="LysM" evidence="3">
    <location>
        <begin position="106"/>
        <end position="156"/>
    </location>
</feature>
<dbReference type="STRING" id="4537.A0A0E0K5P9"/>
<dbReference type="InterPro" id="IPR036779">
    <property type="entry name" value="LysM_dom_sf"/>
</dbReference>
<dbReference type="PANTHER" id="PTHR33734">
    <property type="entry name" value="LYSM DOMAIN-CONTAINING GPI-ANCHORED PROTEIN 2"/>
    <property type="match status" value="1"/>
</dbReference>
<reference evidence="4" key="2">
    <citation type="submission" date="2018-05" db="EMBL/GenBank/DDBJ databases">
        <title>OpunRS2 (Oryza punctata Reference Sequence Version 2).</title>
        <authorList>
            <person name="Zhang J."/>
            <person name="Kudrna D."/>
            <person name="Lee S."/>
            <person name="Talag J."/>
            <person name="Welchert J."/>
            <person name="Wing R.A."/>
        </authorList>
    </citation>
    <scope>NUCLEOTIDE SEQUENCE [LARGE SCALE GENOMIC DNA]</scope>
</reference>
<dbReference type="InterPro" id="IPR018392">
    <property type="entry name" value="LysM"/>
</dbReference>
<keyword evidence="2" id="KW-0732">Signal</keyword>
<feature type="domain" description="LysM" evidence="3">
    <location>
        <begin position="175"/>
        <end position="218"/>
    </location>
</feature>
<dbReference type="EnsemblPlants" id="OPUNC02G31370.1">
    <property type="protein sequence ID" value="OPUNC02G31370.1"/>
    <property type="gene ID" value="OPUNC02G31370"/>
</dbReference>
<feature type="domain" description="LysM" evidence="3">
    <location>
        <begin position="410"/>
        <end position="453"/>
    </location>
</feature>
<dbReference type="Gene3D" id="3.10.350.10">
    <property type="entry name" value="LysM domain"/>
    <property type="match status" value="2"/>
</dbReference>
<evidence type="ECO:0000259" key="3">
    <source>
        <dbReference type="PROSITE" id="PS51782"/>
    </source>
</evidence>
<feature type="domain" description="LysM" evidence="3">
    <location>
        <begin position="341"/>
        <end position="391"/>
    </location>
</feature>
<evidence type="ECO:0000313" key="4">
    <source>
        <dbReference type="EnsemblPlants" id="OPUNC02G31370.1"/>
    </source>
</evidence>
<feature type="chain" id="PRO_5002364894" description="LysM domain-containing protein" evidence="2">
    <location>
        <begin position="30"/>
        <end position="654"/>
    </location>
</feature>
<protein>
    <recommendedName>
        <fullName evidence="3">LysM domain-containing protein</fullName>
    </recommendedName>
</protein>
<dbReference type="PROSITE" id="PS51782">
    <property type="entry name" value="LYSM"/>
    <property type="match status" value="4"/>
</dbReference>
<dbReference type="CDD" id="cd00118">
    <property type="entry name" value="LysM"/>
    <property type="match status" value="2"/>
</dbReference>
<evidence type="ECO:0000313" key="5">
    <source>
        <dbReference type="Proteomes" id="UP000026962"/>
    </source>
</evidence>
<organism evidence="4">
    <name type="scientific">Oryza punctata</name>
    <name type="common">Red rice</name>
    <dbReference type="NCBI Taxonomy" id="4537"/>
    <lineage>
        <taxon>Eukaryota</taxon>
        <taxon>Viridiplantae</taxon>
        <taxon>Streptophyta</taxon>
        <taxon>Embryophyta</taxon>
        <taxon>Tracheophyta</taxon>
        <taxon>Spermatophyta</taxon>
        <taxon>Magnoliopsida</taxon>
        <taxon>Liliopsida</taxon>
        <taxon>Poales</taxon>
        <taxon>Poaceae</taxon>
        <taxon>BOP clade</taxon>
        <taxon>Oryzoideae</taxon>
        <taxon>Oryzeae</taxon>
        <taxon>Oryzinae</taxon>
        <taxon>Oryza</taxon>
    </lineage>
</organism>
<keyword evidence="5" id="KW-1185">Reference proteome</keyword>
<accession>A0A0E0K5P9</accession>
<dbReference type="HOGENOM" id="CLU_419439_0_0_1"/>
<dbReference type="SMART" id="SM00257">
    <property type="entry name" value="LysM"/>
    <property type="match status" value="3"/>
</dbReference>
<feature type="region of interest" description="Disordered" evidence="1">
    <location>
        <begin position="578"/>
        <end position="626"/>
    </location>
</feature>
<sequence>MAGVSGSVAAAAVMVVVVMVSSLPCGVEAKTTIEPCTGVGLVLGAAGVHALRRHEGVGADPRALLAANALDFASPGAANRILPAGLPLRVPTRCACSDGVRKSVAVRYSARPADTLASVADVVFAGLASADQIRTANGLSAEDPDAPLDAGATLVIPLPCVCFNSTDNNLPAVYLSYVVRVGDTVQSVAASHATTVTDISNVNAMGSPIVAPGDILAIPLPGKANFPFGMAGVSGSVAAAAVMVVVVMVSSLPCGVEAKTTIEPCTGSDSCSALLGYTLYADMKVSEVAALFGTDPAALLAANALDFGAPGAAHRILPMGLFVRVPTRCSCTDGVRKSVSVRYAARPADTLATVADGVFAGLASADQIRNANALASADPDAPLDPGQKLVVPLPCVCFNSSDNNLPAVYLSYVVQVGDTVPAIATSYETTVTDVMNVNAMGSPIAAPGDILAIPLPACTSTFPKSASDHGLIVANGTYALTAGNCVQCSCGPGNLNLYCTPASLTGSCPSMQCSNSNILLGNVSARSTSAGCNISSCSYGGFVNGTITTLLSTGLQSRCPGPHQFPALTEPPTTVNHDSTFLPPLSAPGPAEAGGAIPPPSSSSPSVQGGSFTLPKVSTANGPAGSVSEAPWMNKPHQILSSFIFCLLLLFLQM</sequence>
<dbReference type="AlphaFoldDB" id="A0A0E0K5P9"/>
<dbReference type="Gramene" id="OPUNC02G31370.1">
    <property type="protein sequence ID" value="OPUNC02G31370.1"/>
    <property type="gene ID" value="OPUNC02G31370"/>
</dbReference>
<feature type="signal peptide" evidence="2">
    <location>
        <begin position="1"/>
        <end position="29"/>
    </location>
</feature>
<dbReference type="eggNOG" id="ENOG502QWAT">
    <property type="taxonomic scope" value="Eukaryota"/>
</dbReference>
<dbReference type="OMA" id="GCNISSC"/>
<dbReference type="PANTHER" id="PTHR33734:SF18">
    <property type="entry name" value="OS02G0769200 PROTEIN"/>
    <property type="match status" value="1"/>
</dbReference>
<name>A0A0E0K5P9_ORYPU</name>
<dbReference type="SUPFAM" id="SSF54106">
    <property type="entry name" value="LysM domain"/>
    <property type="match status" value="2"/>
</dbReference>
<dbReference type="Pfam" id="PF01476">
    <property type="entry name" value="LysM"/>
    <property type="match status" value="3"/>
</dbReference>